<dbReference type="CDD" id="cd01427">
    <property type="entry name" value="HAD_like"/>
    <property type="match status" value="1"/>
</dbReference>
<dbReference type="Proteomes" id="UP000251889">
    <property type="component" value="Unassembled WGS sequence"/>
</dbReference>
<organism evidence="1 2">
    <name type="scientific">Pseudochryseolinea flava</name>
    <dbReference type="NCBI Taxonomy" id="2059302"/>
    <lineage>
        <taxon>Bacteria</taxon>
        <taxon>Pseudomonadati</taxon>
        <taxon>Bacteroidota</taxon>
        <taxon>Cytophagia</taxon>
        <taxon>Cytophagales</taxon>
        <taxon>Fulvivirgaceae</taxon>
        <taxon>Pseudochryseolinea</taxon>
    </lineage>
</organism>
<gene>
    <name evidence="1" type="ORF">DQQ10_27065</name>
</gene>
<name>A0A364XU60_9BACT</name>
<keyword evidence="2" id="KW-1185">Reference proteome</keyword>
<dbReference type="EMBL" id="QMFY01000029">
    <property type="protein sequence ID" value="RAV97702.1"/>
    <property type="molecule type" value="Genomic_DNA"/>
</dbReference>
<evidence type="ECO:0008006" key="3">
    <source>
        <dbReference type="Google" id="ProtNLM"/>
    </source>
</evidence>
<reference evidence="1 2" key="1">
    <citation type="submission" date="2018-06" db="EMBL/GenBank/DDBJ databases">
        <title>Chryseolinea flavus sp. nov., a member of the phylum Bacteroidetes isolated from soil.</title>
        <authorList>
            <person name="Li Y."/>
            <person name="Wang J."/>
        </authorList>
    </citation>
    <scope>NUCLEOTIDE SEQUENCE [LARGE SCALE GENOMIC DNA]</scope>
    <source>
        <strain evidence="1 2">SDU1-6</strain>
    </source>
</reference>
<sequence length="151" mass="17783">MTISFDLDDTLIPGTKRFDTEKQTIVQRLLRLEKIRLGTIELFKALRSQGHRIYIYTTSFRSILQIRLTFYLYGIPVDTVINQPRHDRELGENKTRTSKFPPAFHIDVHVDDSPGLKIEGDKYNFRTIIISEQDRTWVRTVLEMCETLEHT</sequence>
<dbReference type="InterPro" id="IPR023214">
    <property type="entry name" value="HAD_sf"/>
</dbReference>
<dbReference type="InterPro" id="IPR036412">
    <property type="entry name" value="HAD-like_sf"/>
</dbReference>
<evidence type="ECO:0000313" key="1">
    <source>
        <dbReference type="EMBL" id="RAV97702.1"/>
    </source>
</evidence>
<comment type="caution">
    <text evidence="1">The sequence shown here is derived from an EMBL/GenBank/DDBJ whole genome shotgun (WGS) entry which is preliminary data.</text>
</comment>
<dbReference type="Gene3D" id="3.40.50.1000">
    <property type="entry name" value="HAD superfamily/HAD-like"/>
    <property type="match status" value="1"/>
</dbReference>
<protein>
    <recommendedName>
        <fullName evidence="3">HAD family hydrolase</fullName>
    </recommendedName>
</protein>
<dbReference type="RefSeq" id="WP_112750086.1">
    <property type="nucleotide sequence ID" value="NZ_QMFY01000029.1"/>
</dbReference>
<accession>A0A364XU60</accession>
<dbReference type="SUPFAM" id="SSF56784">
    <property type="entry name" value="HAD-like"/>
    <property type="match status" value="1"/>
</dbReference>
<evidence type="ECO:0000313" key="2">
    <source>
        <dbReference type="Proteomes" id="UP000251889"/>
    </source>
</evidence>
<dbReference type="OrthoDB" id="5431593at2"/>
<proteinExistence type="predicted"/>
<dbReference type="AlphaFoldDB" id="A0A364XU60"/>